<reference evidence="2" key="1">
    <citation type="submission" date="2020-02" db="EMBL/GenBank/DDBJ databases">
        <authorList>
            <person name="Meier V. D."/>
        </authorList>
    </citation>
    <scope>NUCLEOTIDE SEQUENCE</scope>
    <source>
        <strain evidence="2">AVDCRST_MAG78</strain>
    </source>
</reference>
<protein>
    <submittedName>
        <fullName evidence="2">Phosphatidylethanolamine N-methyltransferase</fullName>
        <ecNumber evidence="2">2.1.1.17</ecNumber>
    </submittedName>
</protein>
<dbReference type="GO" id="GO:0004608">
    <property type="term" value="F:phosphatidylethanolamine N-methyltransferase activity"/>
    <property type="evidence" value="ECO:0007669"/>
    <property type="project" value="UniProtKB-EC"/>
</dbReference>
<gene>
    <name evidence="2" type="ORF">AVDCRST_MAG78-620</name>
</gene>
<dbReference type="InterPro" id="IPR052356">
    <property type="entry name" value="Thiol_S-MT"/>
</dbReference>
<keyword evidence="2" id="KW-0808">Transferase</keyword>
<dbReference type="PANTHER" id="PTHR45036:SF1">
    <property type="entry name" value="METHYLTRANSFERASE LIKE 7A"/>
    <property type="match status" value="1"/>
</dbReference>
<dbReference type="InterPro" id="IPR029063">
    <property type="entry name" value="SAM-dependent_MTases_sf"/>
</dbReference>
<dbReference type="GO" id="GO:0032259">
    <property type="term" value="P:methylation"/>
    <property type="evidence" value="ECO:0007669"/>
    <property type="project" value="UniProtKB-KW"/>
</dbReference>
<dbReference type="AlphaFoldDB" id="A0A6J4PJ34"/>
<dbReference type="EMBL" id="CADCVB010000048">
    <property type="protein sequence ID" value="CAA9414925.1"/>
    <property type="molecule type" value="Genomic_DNA"/>
</dbReference>
<name>A0A6J4PJ34_9ACTN</name>
<sequence>MRSTERVGRHYDRSAGSYDRIISWAEKALFGTGREWVCSRARGEVLEVAVGTGRNLPFYPESVRLTGIELSPKMLDIARRRVGELGRDADLRVGDAQNLPFPDASFDTVVATLALCTIPDDRRAVAEAARVLRPGGRLLLLEHVRSPILPVRLLQRVLDPLAVLLDHDHLLREPLRHVEDTGLAVERLERSKLGVVERLAARKPC</sequence>
<accession>A0A6J4PJ34</accession>
<dbReference type="Pfam" id="PF08241">
    <property type="entry name" value="Methyltransf_11"/>
    <property type="match status" value="1"/>
</dbReference>
<dbReference type="InterPro" id="IPR013216">
    <property type="entry name" value="Methyltransf_11"/>
</dbReference>
<evidence type="ECO:0000313" key="2">
    <source>
        <dbReference type="EMBL" id="CAA9414925.1"/>
    </source>
</evidence>
<dbReference type="SUPFAM" id="SSF53335">
    <property type="entry name" value="S-adenosyl-L-methionine-dependent methyltransferases"/>
    <property type="match status" value="1"/>
</dbReference>
<dbReference type="EC" id="2.1.1.17" evidence="2"/>
<dbReference type="CDD" id="cd02440">
    <property type="entry name" value="AdoMet_MTases"/>
    <property type="match status" value="1"/>
</dbReference>
<organism evidence="2">
    <name type="scientific">uncultured Rubrobacteraceae bacterium</name>
    <dbReference type="NCBI Taxonomy" id="349277"/>
    <lineage>
        <taxon>Bacteria</taxon>
        <taxon>Bacillati</taxon>
        <taxon>Actinomycetota</taxon>
        <taxon>Rubrobacteria</taxon>
        <taxon>Rubrobacterales</taxon>
        <taxon>Rubrobacteraceae</taxon>
        <taxon>environmental samples</taxon>
    </lineage>
</organism>
<proteinExistence type="predicted"/>
<keyword evidence="2" id="KW-0489">Methyltransferase</keyword>
<dbReference type="PANTHER" id="PTHR45036">
    <property type="entry name" value="METHYLTRANSFERASE LIKE 7B"/>
    <property type="match status" value="1"/>
</dbReference>
<dbReference type="Gene3D" id="3.40.50.150">
    <property type="entry name" value="Vaccinia Virus protein VP39"/>
    <property type="match status" value="1"/>
</dbReference>
<feature type="domain" description="Methyltransferase type 11" evidence="1">
    <location>
        <begin position="46"/>
        <end position="139"/>
    </location>
</feature>
<evidence type="ECO:0000259" key="1">
    <source>
        <dbReference type="Pfam" id="PF08241"/>
    </source>
</evidence>